<comment type="caution">
    <text evidence="7">The sequence shown here is derived from an EMBL/GenBank/DDBJ whole genome shotgun (WGS) entry which is preliminary data.</text>
</comment>
<dbReference type="FunFam" id="3.30.300.30:FF:000008">
    <property type="entry name" value="2,3-dihydroxybenzoate-AMP ligase"/>
    <property type="match status" value="1"/>
</dbReference>
<name>A0A845FER0_9BACI</name>
<proteinExistence type="inferred from homology"/>
<protein>
    <submittedName>
        <fullName evidence="7">Long-chain-fatty-acid--CoA ligase</fullName>
    </submittedName>
</protein>
<evidence type="ECO:0000256" key="4">
    <source>
        <dbReference type="ARBA" id="ARBA00023098"/>
    </source>
</evidence>
<dbReference type="PANTHER" id="PTHR43859">
    <property type="entry name" value="ACYL-ACTIVATING ENZYME"/>
    <property type="match status" value="1"/>
</dbReference>
<dbReference type="Proteomes" id="UP000450457">
    <property type="component" value="Unassembled WGS sequence"/>
</dbReference>
<dbReference type="InterPro" id="IPR020845">
    <property type="entry name" value="AMP-binding_CS"/>
</dbReference>
<evidence type="ECO:0000259" key="5">
    <source>
        <dbReference type="Pfam" id="PF00501"/>
    </source>
</evidence>
<evidence type="ECO:0000259" key="6">
    <source>
        <dbReference type="Pfam" id="PF13193"/>
    </source>
</evidence>
<dbReference type="OrthoDB" id="9803968at2"/>
<feature type="domain" description="AMP-dependent synthetase/ligase" evidence="5">
    <location>
        <begin position="12"/>
        <end position="380"/>
    </location>
</feature>
<keyword evidence="2 7" id="KW-0436">Ligase</keyword>
<dbReference type="AlphaFoldDB" id="A0A845FER0"/>
<organism evidence="7 8">
    <name type="scientific">Halobacillus litoralis</name>
    <dbReference type="NCBI Taxonomy" id="45668"/>
    <lineage>
        <taxon>Bacteria</taxon>
        <taxon>Bacillati</taxon>
        <taxon>Bacillota</taxon>
        <taxon>Bacilli</taxon>
        <taxon>Bacillales</taxon>
        <taxon>Bacillaceae</taxon>
        <taxon>Halobacillus</taxon>
    </lineage>
</organism>
<dbReference type="GeneID" id="78008473"/>
<accession>A0A845FER0</accession>
<dbReference type="InterPro" id="IPR000873">
    <property type="entry name" value="AMP-dep_synth/lig_dom"/>
</dbReference>
<comment type="similarity">
    <text evidence="1">Belongs to the ATP-dependent AMP-binding enzyme family.</text>
</comment>
<dbReference type="Pfam" id="PF00501">
    <property type="entry name" value="AMP-binding"/>
    <property type="match status" value="1"/>
</dbReference>
<sequence length="524" mass="58743">MHVPLILTEFLDRAVQLYGEKPAIIDDDWTLTYRELNARVNQLSRGLESLGVKKGDKVAYLAPNSTEMLEGFYGVFQLGAVMTPLNTRLKPADYRFILEHSESKVLLVDHTLLPLVQEVVQGLPSIEKVIVHGDSSSEGYESWLTQFSSDRFEREHVEETDIASLLYTSGTTGNPKGVLLSHRSNYLHALSSMHHLRVTDQDTLLHVLPMFHVNGWGSPFYYTANGATQVMLRKTDPELILDKVEEHQVSVLHMAPTVLNMVIGAYEEKRPSIDQDVRVVIAGSAPPPAFVRKVEEDLKWKFIQVYGMTEISPLITTSELRSMDIDRPAEERYRLKAKAGYSMIGSQVKVVDELGDEVPSDGISIGEIVTKSNNVMEGYYKNVEATNETIRDGWLHTGDMAVVDEGGNIEIVDRKKDVIISGGENISSIEVEAALYEHPSILEAAVVAVPDEKWGEVPHAVVVVKEGEILSEEEVILFCREKLAHFKAPKSVSFIEELPKTASGKIQKVIIRKKFWKDHNRMIN</sequence>
<evidence type="ECO:0000256" key="1">
    <source>
        <dbReference type="ARBA" id="ARBA00006432"/>
    </source>
</evidence>
<evidence type="ECO:0000256" key="3">
    <source>
        <dbReference type="ARBA" id="ARBA00022832"/>
    </source>
</evidence>
<keyword evidence="4" id="KW-0443">Lipid metabolism</keyword>
<dbReference type="GO" id="GO:0016874">
    <property type="term" value="F:ligase activity"/>
    <property type="evidence" value="ECO:0007669"/>
    <property type="project" value="UniProtKB-KW"/>
</dbReference>
<dbReference type="Gene3D" id="3.40.50.12780">
    <property type="entry name" value="N-terminal domain of ligase-like"/>
    <property type="match status" value="1"/>
</dbReference>
<dbReference type="InterPro" id="IPR045851">
    <property type="entry name" value="AMP-bd_C_sf"/>
</dbReference>
<evidence type="ECO:0000313" key="7">
    <source>
        <dbReference type="EMBL" id="MYL72309.1"/>
    </source>
</evidence>
<feature type="domain" description="AMP-binding enzyme C-terminal" evidence="6">
    <location>
        <begin position="430"/>
        <end position="505"/>
    </location>
</feature>
<gene>
    <name evidence="7" type="ORF">GLW00_15800</name>
</gene>
<dbReference type="InterPro" id="IPR025110">
    <property type="entry name" value="AMP-bd_C"/>
</dbReference>
<evidence type="ECO:0000256" key="2">
    <source>
        <dbReference type="ARBA" id="ARBA00022598"/>
    </source>
</evidence>
<dbReference type="PROSITE" id="PS00455">
    <property type="entry name" value="AMP_BINDING"/>
    <property type="match status" value="1"/>
</dbReference>
<dbReference type="NCBIfam" id="NF004837">
    <property type="entry name" value="PRK06187.1"/>
    <property type="match status" value="1"/>
</dbReference>
<dbReference type="InterPro" id="IPR042099">
    <property type="entry name" value="ANL_N_sf"/>
</dbReference>
<keyword evidence="3" id="KW-0276">Fatty acid metabolism</keyword>
<dbReference type="PANTHER" id="PTHR43859:SF4">
    <property type="entry name" value="BUTANOATE--COA LIGASE AAE1-RELATED"/>
    <property type="match status" value="1"/>
</dbReference>
<dbReference type="SUPFAM" id="SSF56801">
    <property type="entry name" value="Acetyl-CoA synthetase-like"/>
    <property type="match status" value="1"/>
</dbReference>
<dbReference type="RefSeq" id="WP_160915667.1">
    <property type="nucleotide sequence ID" value="NZ_WMFA01000008.1"/>
</dbReference>
<dbReference type="Gene3D" id="3.30.300.30">
    <property type="match status" value="1"/>
</dbReference>
<dbReference type="EMBL" id="WMFA01000008">
    <property type="protein sequence ID" value="MYL72309.1"/>
    <property type="molecule type" value="Genomic_DNA"/>
</dbReference>
<dbReference type="GO" id="GO:0006631">
    <property type="term" value="P:fatty acid metabolic process"/>
    <property type="evidence" value="ECO:0007669"/>
    <property type="project" value="UniProtKB-KW"/>
</dbReference>
<evidence type="ECO:0000313" key="8">
    <source>
        <dbReference type="Proteomes" id="UP000450457"/>
    </source>
</evidence>
<reference evidence="7 8" key="1">
    <citation type="submission" date="2019-11" db="EMBL/GenBank/DDBJ databases">
        <title>Genome sequences of 17 halophilic strains isolated from different environments.</title>
        <authorList>
            <person name="Furrow R.E."/>
        </authorList>
    </citation>
    <scope>NUCLEOTIDE SEQUENCE [LARGE SCALE GENOMIC DNA]</scope>
    <source>
        <strain evidence="7 8">SL-4</strain>
    </source>
</reference>
<dbReference type="Pfam" id="PF13193">
    <property type="entry name" value="AMP-binding_C"/>
    <property type="match status" value="1"/>
</dbReference>